<dbReference type="AlphaFoldDB" id="A0A418IRD7"/>
<evidence type="ECO:0000313" key="2">
    <source>
        <dbReference type="Proteomes" id="UP000285567"/>
    </source>
</evidence>
<proteinExistence type="predicted"/>
<dbReference type="EMBL" id="QXUL01000007">
    <property type="protein sequence ID" value="RIN12405.1"/>
    <property type="molecule type" value="Genomic_DNA"/>
</dbReference>
<comment type="caution">
    <text evidence="1">The sequence shown here is derived from an EMBL/GenBank/DDBJ whole genome shotgun (WGS) entry which is preliminary data.</text>
</comment>
<gene>
    <name evidence="1" type="ORF">BU097_02435</name>
</gene>
<dbReference type="Proteomes" id="UP000285567">
    <property type="component" value="Unassembled WGS sequence"/>
</dbReference>
<dbReference type="RefSeq" id="WP_107557837.1">
    <property type="nucleotide sequence ID" value="NZ_QXUL01000007.1"/>
</dbReference>
<organism evidence="1 2">
    <name type="scientific">Staphylococcus xylosus</name>
    <dbReference type="NCBI Taxonomy" id="1288"/>
    <lineage>
        <taxon>Bacteria</taxon>
        <taxon>Bacillati</taxon>
        <taxon>Bacillota</taxon>
        <taxon>Bacilli</taxon>
        <taxon>Bacillales</taxon>
        <taxon>Staphylococcaceae</taxon>
        <taxon>Staphylococcus</taxon>
    </lineage>
</organism>
<accession>A0A418IRD7</accession>
<sequence>MSKVKDMTGTTINNLKVIKRIENYADGKAQWLVKCHCGNEFKAIGKHLRNGSIKSCGCLKSKKWLNMEEEKQLMEIVKVDYFLFGTE</sequence>
<evidence type="ECO:0000313" key="1">
    <source>
        <dbReference type="EMBL" id="RIN12405.1"/>
    </source>
</evidence>
<dbReference type="OrthoDB" id="9811997at2"/>
<protein>
    <submittedName>
        <fullName evidence="1">Uncharacterized protein</fullName>
    </submittedName>
</protein>
<name>A0A418IRD7_STAXY</name>
<reference evidence="1 2" key="1">
    <citation type="journal article" date="2016" name="Front. Microbiol.">
        <title>Comprehensive Phylogenetic Analysis of Bovine Non-aureus Staphylococci Species Based on Whole-Genome Sequencing.</title>
        <authorList>
            <person name="Naushad S."/>
            <person name="Barkema H.W."/>
            <person name="Luby C."/>
            <person name="Condas L.A."/>
            <person name="Nobrega D.B."/>
            <person name="Carson D.A."/>
            <person name="De Buck J."/>
        </authorList>
    </citation>
    <scope>NUCLEOTIDE SEQUENCE [LARGE SCALE GENOMIC DNA]</scope>
    <source>
        <strain evidence="1 2">SNUC 102</strain>
    </source>
</reference>
<keyword evidence="2" id="KW-1185">Reference proteome</keyword>